<dbReference type="InterPro" id="IPR036388">
    <property type="entry name" value="WH-like_DNA-bd_sf"/>
</dbReference>
<evidence type="ECO:0000259" key="1">
    <source>
        <dbReference type="PROSITE" id="PS50043"/>
    </source>
</evidence>
<dbReference type="RefSeq" id="WP_185683257.1">
    <property type="nucleotide sequence ID" value="NZ_JACLAU010000010.1"/>
</dbReference>
<dbReference type="InterPro" id="IPR000792">
    <property type="entry name" value="Tscrpt_reg_LuxR_C"/>
</dbReference>
<dbReference type="GO" id="GO:0003677">
    <property type="term" value="F:DNA binding"/>
    <property type="evidence" value="ECO:0007669"/>
    <property type="project" value="InterPro"/>
</dbReference>
<organism evidence="2 3">
    <name type="scientific">Novosphingobium aerophilum</name>
    <dbReference type="NCBI Taxonomy" id="2839843"/>
    <lineage>
        <taxon>Bacteria</taxon>
        <taxon>Pseudomonadati</taxon>
        <taxon>Pseudomonadota</taxon>
        <taxon>Alphaproteobacteria</taxon>
        <taxon>Sphingomonadales</taxon>
        <taxon>Sphingomonadaceae</taxon>
        <taxon>Novosphingobium</taxon>
    </lineage>
</organism>
<reference evidence="2 3" key="1">
    <citation type="submission" date="2020-08" db="EMBL/GenBank/DDBJ databases">
        <title>The genome sequence of Novosphingobium flavum 4Y4.</title>
        <authorList>
            <person name="Liu Y."/>
        </authorList>
    </citation>
    <scope>NUCLEOTIDE SEQUENCE [LARGE SCALE GENOMIC DNA]</scope>
    <source>
        <strain evidence="2 3">4Y4</strain>
    </source>
</reference>
<dbReference type="InterPro" id="IPR016032">
    <property type="entry name" value="Sig_transdc_resp-reg_C-effctor"/>
</dbReference>
<protein>
    <submittedName>
        <fullName evidence="2">DUF4019 domain-containing protein</fullName>
    </submittedName>
</protein>
<dbReference type="AlphaFoldDB" id="A0A7X1F884"/>
<accession>A0A7X1F884</accession>
<dbReference type="PROSITE" id="PS50043">
    <property type="entry name" value="HTH_LUXR_2"/>
    <property type="match status" value="1"/>
</dbReference>
<proteinExistence type="predicted"/>
<comment type="caution">
    <text evidence="2">The sequence shown here is derived from an EMBL/GenBank/DDBJ whole genome shotgun (WGS) entry which is preliminary data.</text>
</comment>
<dbReference type="Proteomes" id="UP000520156">
    <property type="component" value="Unassembled WGS sequence"/>
</dbReference>
<dbReference type="Gene3D" id="1.10.10.10">
    <property type="entry name" value="Winged helix-like DNA-binding domain superfamily/Winged helix DNA-binding domain"/>
    <property type="match status" value="1"/>
</dbReference>
<name>A0A7X1F884_9SPHN</name>
<sequence>MTDGFRALTAKEKQTLQLLLAGHDAKSIARHLGLSVHTIHERLREARRKLGTASSREAARLLREFEQGDTGLPAPPQSLGDKAIGDAAVRDPVQPVRQPAEGPGSDRRVGWIGGGVVMIISLAGLALSALSGQDIAPVAPAAPAAPVAPTAPVAPAAPVAAPAPVIRTAAAEAAAVESARRVLALIDRDDWRASWQAAHRSFQLQNTVEWWAQASRQVRGRVGTAQSREWLRAEFTPAPPAGYWAVSFRTRYSITGEATETLQMAYQDGTWKMAGITID</sequence>
<dbReference type="GO" id="GO:0006355">
    <property type="term" value="P:regulation of DNA-templated transcription"/>
    <property type="evidence" value="ECO:0007669"/>
    <property type="project" value="InterPro"/>
</dbReference>
<keyword evidence="3" id="KW-1185">Reference proteome</keyword>
<dbReference type="SUPFAM" id="SSF46894">
    <property type="entry name" value="C-terminal effector domain of the bipartite response regulators"/>
    <property type="match status" value="1"/>
</dbReference>
<dbReference type="InterPro" id="IPR025091">
    <property type="entry name" value="DUF4019"/>
</dbReference>
<feature type="domain" description="HTH luxR-type" evidence="1">
    <location>
        <begin position="1"/>
        <end position="66"/>
    </location>
</feature>
<dbReference type="Pfam" id="PF00196">
    <property type="entry name" value="GerE"/>
    <property type="match status" value="1"/>
</dbReference>
<dbReference type="SMART" id="SM00421">
    <property type="entry name" value="HTH_LUXR"/>
    <property type="match status" value="1"/>
</dbReference>
<dbReference type="EMBL" id="JACLAU010000010">
    <property type="protein sequence ID" value="MBC2651839.1"/>
    <property type="molecule type" value="Genomic_DNA"/>
</dbReference>
<dbReference type="Pfam" id="PF13211">
    <property type="entry name" value="DUF4019"/>
    <property type="match status" value="1"/>
</dbReference>
<gene>
    <name evidence="2" type="ORF">H7F49_09000</name>
</gene>
<evidence type="ECO:0000313" key="2">
    <source>
        <dbReference type="EMBL" id="MBC2651839.1"/>
    </source>
</evidence>
<dbReference type="PRINTS" id="PR00038">
    <property type="entry name" value="HTHLUXR"/>
</dbReference>
<evidence type="ECO:0000313" key="3">
    <source>
        <dbReference type="Proteomes" id="UP000520156"/>
    </source>
</evidence>
<dbReference type="CDD" id="cd06170">
    <property type="entry name" value="LuxR_C_like"/>
    <property type="match status" value="1"/>
</dbReference>